<dbReference type="OrthoDB" id="9782052at2"/>
<dbReference type="Proteomes" id="UP000247612">
    <property type="component" value="Unassembled WGS sequence"/>
</dbReference>
<keyword evidence="2" id="KW-1185">Reference proteome</keyword>
<protein>
    <recommendedName>
        <fullName evidence="3">5-bromo-4-chloroindolyl phosphate hydrolysis protein</fullName>
    </recommendedName>
</protein>
<evidence type="ECO:0008006" key="3">
    <source>
        <dbReference type="Google" id="ProtNLM"/>
    </source>
</evidence>
<comment type="caution">
    <text evidence="1">The sequence shown here is derived from an EMBL/GenBank/DDBJ whole genome shotgun (WGS) entry which is preliminary data.</text>
</comment>
<sequence>MIKKVIGGLLLFFCGITLVINGVSGTPMNFGSFFSLIPAFVISIVLLASPDKPSTKNAGKNHRLDEQVKAYFANTDTLAISDSITLKKPVNEGLTFNNLVVLYNDEVIGKMIEFNQYFPEAYKTLSNRTNTATFVKPEVKKAQPQPAPKPETKTEQAPSYIDLINDYNTTITDEKLSEALYSTTAMLKHLEILQAKYPKSNHKLDKLYQHYLPILLEILKNYVAVESAHAGSAEAAAVQQKLMKTIILINEAIKNITSSLFDEEMMNLSADMTVLENILKQDGLVQDDMDINSLNQILKQQEEAYVKEEK</sequence>
<name>A0A318KSB4_9FIRM</name>
<dbReference type="EMBL" id="QJKH01000020">
    <property type="protein sequence ID" value="PXX75138.1"/>
    <property type="molecule type" value="Genomic_DNA"/>
</dbReference>
<proteinExistence type="predicted"/>
<dbReference type="STRING" id="1034346.GCA_000313565_02185"/>
<reference evidence="1 2" key="1">
    <citation type="submission" date="2018-05" db="EMBL/GenBank/DDBJ databases">
        <title>Genomic Encyclopedia of Type Strains, Phase IV (KMG-IV): sequencing the most valuable type-strain genomes for metagenomic binning, comparative biology and taxonomic classification.</title>
        <authorList>
            <person name="Goeker M."/>
        </authorList>
    </citation>
    <scope>NUCLEOTIDE SEQUENCE [LARGE SCALE GENOMIC DNA]</scope>
    <source>
        <strain evidence="1 2">JC118</strain>
    </source>
</reference>
<evidence type="ECO:0000313" key="2">
    <source>
        <dbReference type="Proteomes" id="UP000247612"/>
    </source>
</evidence>
<gene>
    <name evidence="1" type="ORF">DES51_12041</name>
</gene>
<accession>A0A318KSB4</accession>
<dbReference type="RefSeq" id="WP_022938488.1">
    <property type="nucleotide sequence ID" value="NZ_CABKRQ010000005.1"/>
</dbReference>
<evidence type="ECO:0000313" key="1">
    <source>
        <dbReference type="EMBL" id="PXX75138.1"/>
    </source>
</evidence>
<dbReference type="AlphaFoldDB" id="A0A318KSB4"/>
<organism evidence="1 2">
    <name type="scientific">Dielma fastidiosa</name>
    <dbReference type="NCBI Taxonomy" id="1034346"/>
    <lineage>
        <taxon>Bacteria</taxon>
        <taxon>Bacillati</taxon>
        <taxon>Bacillota</taxon>
        <taxon>Erysipelotrichia</taxon>
        <taxon>Erysipelotrichales</taxon>
        <taxon>Erysipelotrichaceae</taxon>
        <taxon>Dielma</taxon>
    </lineage>
</organism>